<organism evidence="1 2">
    <name type="scientific">Populus trichocarpa</name>
    <name type="common">Western balsam poplar</name>
    <name type="synonym">Populus balsamifera subsp. trichocarpa</name>
    <dbReference type="NCBI Taxonomy" id="3694"/>
    <lineage>
        <taxon>Eukaryota</taxon>
        <taxon>Viridiplantae</taxon>
        <taxon>Streptophyta</taxon>
        <taxon>Embryophyta</taxon>
        <taxon>Tracheophyta</taxon>
        <taxon>Spermatophyta</taxon>
        <taxon>Magnoliopsida</taxon>
        <taxon>eudicotyledons</taxon>
        <taxon>Gunneridae</taxon>
        <taxon>Pentapetalae</taxon>
        <taxon>rosids</taxon>
        <taxon>fabids</taxon>
        <taxon>Malpighiales</taxon>
        <taxon>Salicaceae</taxon>
        <taxon>Saliceae</taxon>
        <taxon>Populus</taxon>
    </lineage>
</organism>
<reference evidence="1 2" key="1">
    <citation type="journal article" date="2006" name="Science">
        <title>The genome of black cottonwood, Populus trichocarpa (Torr. &amp; Gray).</title>
        <authorList>
            <person name="Tuskan G.A."/>
            <person name="Difazio S."/>
            <person name="Jansson S."/>
            <person name="Bohlmann J."/>
            <person name="Grigoriev I."/>
            <person name="Hellsten U."/>
            <person name="Putnam N."/>
            <person name="Ralph S."/>
            <person name="Rombauts S."/>
            <person name="Salamov A."/>
            <person name="Schein J."/>
            <person name="Sterck L."/>
            <person name="Aerts A."/>
            <person name="Bhalerao R.R."/>
            <person name="Bhalerao R.P."/>
            <person name="Blaudez D."/>
            <person name="Boerjan W."/>
            <person name="Brun A."/>
            <person name="Brunner A."/>
            <person name="Busov V."/>
            <person name="Campbell M."/>
            <person name="Carlson J."/>
            <person name="Chalot M."/>
            <person name="Chapman J."/>
            <person name="Chen G.L."/>
            <person name="Cooper D."/>
            <person name="Coutinho P.M."/>
            <person name="Couturier J."/>
            <person name="Covert S."/>
            <person name="Cronk Q."/>
            <person name="Cunningham R."/>
            <person name="Davis J."/>
            <person name="Degroeve S."/>
            <person name="Dejardin A."/>
            <person name="Depamphilis C."/>
            <person name="Detter J."/>
            <person name="Dirks B."/>
            <person name="Dubchak I."/>
            <person name="Duplessis S."/>
            <person name="Ehlting J."/>
            <person name="Ellis B."/>
            <person name="Gendler K."/>
            <person name="Goodstein D."/>
            <person name="Gribskov M."/>
            <person name="Grimwood J."/>
            <person name="Groover A."/>
            <person name="Gunter L."/>
            <person name="Hamberger B."/>
            <person name="Heinze B."/>
            <person name="Helariutta Y."/>
            <person name="Henrissat B."/>
            <person name="Holligan D."/>
            <person name="Holt R."/>
            <person name="Huang W."/>
            <person name="Islam-Faridi N."/>
            <person name="Jones S."/>
            <person name="Jones-Rhoades M."/>
            <person name="Jorgensen R."/>
            <person name="Joshi C."/>
            <person name="Kangasjarvi J."/>
            <person name="Karlsson J."/>
            <person name="Kelleher C."/>
            <person name="Kirkpatrick R."/>
            <person name="Kirst M."/>
            <person name="Kohler A."/>
            <person name="Kalluri U."/>
            <person name="Larimer F."/>
            <person name="Leebens-Mack J."/>
            <person name="Leple J.C."/>
            <person name="Locascio P."/>
            <person name="Lou Y."/>
            <person name="Lucas S."/>
            <person name="Martin F."/>
            <person name="Montanini B."/>
            <person name="Napoli C."/>
            <person name="Nelson D.R."/>
            <person name="Nelson C."/>
            <person name="Nieminen K."/>
            <person name="Nilsson O."/>
            <person name="Pereda V."/>
            <person name="Peter G."/>
            <person name="Philippe R."/>
            <person name="Pilate G."/>
            <person name="Poliakov A."/>
            <person name="Razumovskaya J."/>
            <person name="Richardson P."/>
            <person name="Rinaldi C."/>
            <person name="Ritland K."/>
            <person name="Rouze P."/>
            <person name="Ryaboy D."/>
            <person name="Schmutz J."/>
            <person name="Schrader J."/>
            <person name="Segerman B."/>
            <person name="Shin H."/>
            <person name="Siddiqui A."/>
            <person name="Sterky F."/>
            <person name="Terry A."/>
            <person name="Tsai C.J."/>
            <person name="Uberbacher E."/>
            <person name="Unneberg P."/>
            <person name="Vahala J."/>
            <person name="Wall K."/>
            <person name="Wessler S."/>
            <person name="Yang G."/>
            <person name="Yin T."/>
            <person name="Douglas C."/>
            <person name="Marra M."/>
            <person name="Sandberg G."/>
            <person name="Van de Peer Y."/>
            <person name="Rokhsar D."/>
        </authorList>
    </citation>
    <scope>NUCLEOTIDE SEQUENCE [LARGE SCALE GENOMIC DNA]</scope>
    <source>
        <strain evidence="2">cv. Nisqually</strain>
    </source>
</reference>
<evidence type="ECO:0000313" key="1">
    <source>
        <dbReference type="EMBL" id="KAI9378472.1"/>
    </source>
</evidence>
<dbReference type="Proteomes" id="UP000006729">
    <property type="component" value="Chromosome 18"/>
</dbReference>
<accession>A0ACC0RNI4</accession>
<keyword evidence="2" id="KW-1185">Reference proteome</keyword>
<comment type="caution">
    <text evidence="1">The sequence shown here is derived from an EMBL/GenBank/DDBJ whole genome shotgun (WGS) entry which is preliminary data.</text>
</comment>
<proteinExistence type="predicted"/>
<sequence>MGSVGRGGRPSSLTSRIGSYSGNIKFTHCLVPFHSTLNISSKMYSGDGSEIIGKGVVSTPLVRKKNRAYYYVALEGISVRGKFLTYSSSGTISKGNVFSDTATPPTILPKDFYNRLEQEVKNSIPVTPYRDSQLRTQLCYRGNTTTINAPYINSPF</sequence>
<protein>
    <submittedName>
        <fullName evidence="1">Uncharacterized protein</fullName>
    </submittedName>
</protein>
<evidence type="ECO:0000313" key="2">
    <source>
        <dbReference type="Proteomes" id="UP000006729"/>
    </source>
</evidence>
<name>A0ACC0RNI4_POPTR</name>
<dbReference type="EMBL" id="CM009307">
    <property type="protein sequence ID" value="KAI9378472.1"/>
    <property type="molecule type" value="Genomic_DNA"/>
</dbReference>
<gene>
    <name evidence="1" type="ORF">POPTR_018G097801v4</name>
</gene>